<proteinExistence type="predicted"/>
<sequence length="115" mass="13509">MNLIEQLGGYEKASEDFKKLHLNLKEQQKSNKVFMDAFDALKTELLEYRRQHNIFEESDKIVFIDDFMHGELMTVAWTRKGEVWMDEGAKRCTDLSMIRHATDAEIKAGKRLEVK</sequence>
<comment type="caution">
    <text evidence="1">The sequence shown here is derived from an EMBL/GenBank/DDBJ whole genome shotgun (WGS) entry which is preliminary data.</text>
</comment>
<dbReference type="RefSeq" id="WP_184413180.1">
    <property type="nucleotide sequence ID" value="NZ_JACHLA010000007.1"/>
</dbReference>
<dbReference type="AlphaFoldDB" id="A0AAW3VGM4"/>
<evidence type="ECO:0000313" key="2">
    <source>
        <dbReference type="Proteomes" id="UP000548425"/>
    </source>
</evidence>
<dbReference type="Proteomes" id="UP000548425">
    <property type="component" value="Unassembled WGS sequence"/>
</dbReference>
<name>A0AAW3VGM4_ACILW</name>
<gene>
    <name evidence="1" type="ORF">HNP34_001725</name>
</gene>
<accession>A0AAW3VGM4</accession>
<dbReference type="EMBL" id="JACHLA010000007">
    <property type="protein sequence ID" value="MBB6363585.1"/>
    <property type="molecule type" value="Genomic_DNA"/>
</dbReference>
<evidence type="ECO:0000313" key="1">
    <source>
        <dbReference type="EMBL" id="MBB6363585.1"/>
    </source>
</evidence>
<protein>
    <submittedName>
        <fullName evidence="1">DNA gyrase/topoisomerase IV subunit A</fullName>
    </submittedName>
</protein>
<reference evidence="1 2" key="1">
    <citation type="submission" date="2020-08" db="EMBL/GenBank/DDBJ databases">
        <title>Functional genomics of gut bacteria from endangered species of beetles.</title>
        <authorList>
            <person name="Carlos-Shanley C."/>
        </authorList>
    </citation>
    <scope>NUCLEOTIDE SEQUENCE [LARGE SCALE GENOMIC DNA]</scope>
    <source>
        <strain evidence="1 2">S00127</strain>
    </source>
</reference>
<organism evidence="1 2">
    <name type="scientific">Acinetobacter lwoffii</name>
    <dbReference type="NCBI Taxonomy" id="28090"/>
    <lineage>
        <taxon>Bacteria</taxon>
        <taxon>Pseudomonadati</taxon>
        <taxon>Pseudomonadota</taxon>
        <taxon>Gammaproteobacteria</taxon>
        <taxon>Moraxellales</taxon>
        <taxon>Moraxellaceae</taxon>
        <taxon>Acinetobacter</taxon>
    </lineage>
</organism>